<reference evidence="3 4" key="1">
    <citation type="journal article" date="2017" name="Nat. Commun.">
        <title>Genome assembly with in vitro proximity ligation data and whole-genome triplication in lettuce.</title>
        <authorList>
            <person name="Reyes-Chin-Wo S."/>
            <person name="Wang Z."/>
            <person name="Yang X."/>
            <person name="Kozik A."/>
            <person name="Arikit S."/>
            <person name="Song C."/>
            <person name="Xia L."/>
            <person name="Froenicke L."/>
            <person name="Lavelle D.O."/>
            <person name="Truco M.J."/>
            <person name="Xia R."/>
            <person name="Zhu S."/>
            <person name="Xu C."/>
            <person name="Xu H."/>
            <person name="Xu X."/>
            <person name="Cox K."/>
            <person name="Korf I."/>
            <person name="Meyers B.C."/>
            <person name="Michelmore R.W."/>
        </authorList>
    </citation>
    <scope>NUCLEOTIDE SEQUENCE [LARGE SCALE GENOMIC DNA]</scope>
    <source>
        <strain evidence="4">cv. Salinas</strain>
        <tissue evidence="3">Seedlings</tissue>
    </source>
</reference>
<keyword evidence="1" id="KW-0175">Coiled coil</keyword>
<evidence type="ECO:0000313" key="4">
    <source>
        <dbReference type="Proteomes" id="UP000235145"/>
    </source>
</evidence>
<name>A0A9R1UD38_LACSA</name>
<dbReference type="AlphaFoldDB" id="A0A9R1UD38"/>
<dbReference type="Proteomes" id="UP000235145">
    <property type="component" value="Unassembled WGS sequence"/>
</dbReference>
<proteinExistence type="predicted"/>
<comment type="caution">
    <text evidence="3">The sequence shown here is derived from an EMBL/GenBank/DDBJ whole genome shotgun (WGS) entry which is preliminary data.</text>
</comment>
<organism evidence="3 4">
    <name type="scientific">Lactuca sativa</name>
    <name type="common">Garden lettuce</name>
    <dbReference type="NCBI Taxonomy" id="4236"/>
    <lineage>
        <taxon>Eukaryota</taxon>
        <taxon>Viridiplantae</taxon>
        <taxon>Streptophyta</taxon>
        <taxon>Embryophyta</taxon>
        <taxon>Tracheophyta</taxon>
        <taxon>Spermatophyta</taxon>
        <taxon>Magnoliopsida</taxon>
        <taxon>eudicotyledons</taxon>
        <taxon>Gunneridae</taxon>
        <taxon>Pentapetalae</taxon>
        <taxon>asterids</taxon>
        <taxon>campanulids</taxon>
        <taxon>Asterales</taxon>
        <taxon>Asteraceae</taxon>
        <taxon>Cichorioideae</taxon>
        <taxon>Cichorieae</taxon>
        <taxon>Lactucinae</taxon>
        <taxon>Lactuca</taxon>
    </lineage>
</organism>
<dbReference type="EMBL" id="NBSK02000009">
    <property type="protein sequence ID" value="KAJ0184931.1"/>
    <property type="molecule type" value="Genomic_DNA"/>
</dbReference>
<sequence>MYQIVHHILLCFYFQVWADDGHNDDWRCVQPLGESNSDDLIIKVDGALYKFLLKKEKAHEMDINSMQWSSTKLVFDNNYETSKTLKAMQEMENKYDELINNLKKDIKNLPEDKYPYV</sequence>
<evidence type="ECO:0000256" key="2">
    <source>
        <dbReference type="SAM" id="SignalP"/>
    </source>
</evidence>
<keyword evidence="2" id="KW-0732">Signal</keyword>
<gene>
    <name evidence="3" type="ORF">LSAT_V11C900506050</name>
</gene>
<feature type="coiled-coil region" evidence="1">
    <location>
        <begin position="81"/>
        <end position="108"/>
    </location>
</feature>
<protein>
    <submittedName>
        <fullName evidence="3">Uncharacterized protein</fullName>
    </submittedName>
</protein>
<evidence type="ECO:0000313" key="3">
    <source>
        <dbReference type="EMBL" id="KAJ0184931.1"/>
    </source>
</evidence>
<keyword evidence="4" id="KW-1185">Reference proteome</keyword>
<feature type="chain" id="PRO_5040256215" evidence="2">
    <location>
        <begin position="19"/>
        <end position="117"/>
    </location>
</feature>
<evidence type="ECO:0000256" key="1">
    <source>
        <dbReference type="SAM" id="Coils"/>
    </source>
</evidence>
<feature type="signal peptide" evidence="2">
    <location>
        <begin position="1"/>
        <end position="18"/>
    </location>
</feature>
<accession>A0A9R1UD38</accession>